<dbReference type="SMART" id="SM00327">
    <property type="entry name" value="VWA"/>
    <property type="match status" value="2"/>
</dbReference>
<dbReference type="GO" id="GO:0005581">
    <property type="term" value="C:collagen trimer"/>
    <property type="evidence" value="ECO:0007669"/>
    <property type="project" value="UniProtKB-KW"/>
</dbReference>
<dbReference type="GO" id="GO:0007155">
    <property type="term" value="P:cell adhesion"/>
    <property type="evidence" value="ECO:0007669"/>
    <property type="project" value="UniProtKB-KW"/>
</dbReference>
<evidence type="ECO:0000256" key="4">
    <source>
        <dbReference type="ARBA" id="ARBA00022729"/>
    </source>
</evidence>
<dbReference type="AlphaFoldDB" id="A0A674IXN2"/>
<evidence type="ECO:0000256" key="3">
    <source>
        <dbReference type="ARBA" id="ARBA00022530"/>
    </source>
</evidence>
<dbReference type="GeneTree" id="ENSGT00940000156462"/>
<dbReference type="SUPFAM" id="SSF53300">
    <property type="entry name" value="vWA-like"/>
    <property type="match status" value="2"/>
</dbReference>
<dbReference type="PANTHER" id="PTHR24020">
    <property type="entry name" value="COLLAGEN ALPHA"/>
    <property type="match status" value="1"/>
</dbReference>
<dbReference type="Proteomes" id="UP000472274">
    <property type="component" value="Unplaced"/>
</dbReference>
<dbReference type="Pfam" id="PF00092">
    <property type="entry name" value="VWA"/>
    <property type="match status" value="2"/>
</dbReference>
<dbReference type="FunFam" id="3.40.50.410:FF:000003">
    <property type="entry name" value="Collagen type VI alpha 3 chain"/>
    <property type="match status" value="1"/>
</dbReference>
<organism evidence="9 10">
    <name type="scientific">Terrapene triunguis</name>
    <name type="common">Three-toed box turtle</name>
    <dbReference type="NCBI Taxonomy" id="2587831"/>
    <lineage>
        <taxon>Eukaryota</taxon>
        <taxon>Metazoa</taxon>
        <taxon>Chordata</taxon>
        <taxon>Craniata</taxon>
        <taxon>Vertebrata</taxon>
        <taxon>Euteleostomi</taxon>
        <taxon>Archelosauria</taxon>
        <taxon>Testudinata</taxon>
        <taxon>Testudines</taxon>
        <taxon>Cryptodira</taxon>
        <taxon>Durocryptodira</taxon>
        <taxon>Testudinoidea</taxon>
        <taxon>Emydidae</taxon>
        <taxon>Terrapene</taxon>
    </lineage>
</organism>
<proteinExistence type="predicted"/>
<keyword evidence="5" id="KW-0677">Repeat</keyword>
<dbReference type="InterPro" id="IPR002035">
    <property type="entry name" value="VWF_A"/>
</dbReference>
<evidence type="ECO:0000313" key="9">
    <source>
        <dbReference type="Ensembl" id="ENSTMTP00000012094.1"/>
    </source>
</evidence>
<evidence type="ECO:0000256" key="6">
    <source>
        <dbReference type="ARBA" id="ARBA00022889"/>
    </source>
</evidence>
<evidence type="ECO:0000256" key="2">
    <source>
        <dbReference type="ARBA" id="ARBA00022525"/>
    </source>
</evidence>
<dbReference type="InParanoid" id="A0A674IXN2"/>
<name>A0A674IXN2_9SAUR</name>
<reference evidence="9" key="2">
    <citation type="submission" date="2025-09" db="UniProtKB">
        <authorList>
            <consortium name="Ensembl"/>
        </authorList>
    </citation>
    <scope>IDENTIFICATION</scope>
</reference>
<evidence type="ECO:0000313" key="10">
    <source>
        <dbReference type="Proteomes" id="UP000472274"/>
    </source>
</evidence>
<keyword evidence="10" id="KW-1185">Reference proteome</keyword>
<dbReference type="Ensembl" id="ENSTMTT00000012512.1">
    <property type="protein sequence ID" value="ENSTMTP00000012094.1"/>
    <property type="gene ID" value="ENSTMTG00000008756.1"/>
</dbReference>
<comment type="subcellular location">
    <subcellularLocation>
        <location evidence="1">Secreted</location>
        <location evidence="1">Extracellular space</location>
        <location evidence="1">Extracellular matrix</location>
    </subcellularLocation>
</comment>
<dbReference type="InterPro" id="IPR036465">
    <property type="entry name" value="vWFA_dom_sf"/>
</dbReference>
<dbReference type="PANTHER" id="PTHR24020:SF13">
    <property type="entry name" value="COLLAGEN ALPHA-3(VI) CHAIN"/>
    <property type="match status" value="1"/>
</dbReference>
<keyword evidence="3" id="KW-0272">Extracellular matrix</keyword>
<accession>A0A674IXN2</accession>
<feature type="domain" description="VWFA" evidence="8">
    <location>
        <begin position="144"/>
        <end position="321"/>
    </location>
</feature>
<dbReference type="Gene3D" id="3.40.50.410">
    <property type="entry name" value="von Willebrand factor, type A domain"/>
    <property type="match status" value="2"/>
</dbReference>
<keyword evidence="7" id="KW-0176">Collagen</keyword>
<dbReference type="PRINTS" id="PR00453">
    <property type="entry name" value="VWFADOMAIN"/>
</dbReference>
<sequence length="365" mass="39600">MIFFQLNTYHSTQDVLSHISNMPYLGGGNKTGKGLEYLIQNHLTKAAGSRASDGVPQIIIVLTDGRSQDDVALPSSVLKSADVNVFAVGVQDAMEGELKEVVSEPRDTHLFNLENITALHAIVGDLVKYCPIRACSKTHGKSADLIFLIDGSNNIGSVNFPAIRDFLVNFIERLSVGTQEIQIGVVQYSDQPRTEFSLNRYSTKADVLNAVKALSFLGGEEANIGAALESVVENHFTRAGGSRIEEGVPQVLVLISGGESSDDIREAVLAVKQASIFSFSIGVLNADSAELQQIATDGSFAFTALDIRNLADLQELLLPNIVGESRNFQQTFSCSQKQFSTEKSFDGKCQPALAHAQPYYVRFLH</sequence>
<evidence type="ECO:0000256" key="5">
    <source>
        <dbReference type="ARBA" id="ARBA00022737"/>
    </source>
</evidence>
<dbReference type="PROSITE" id="PS50234">
    <property type="entry name" value="VWFA"/>
    <property type="match status" value="2"/>
</dbReference>
<feature type="domain" description="VWFA" evidence="8">
    <location>
        <begin position="1"/>
        <end position="126"/>
    </location>
</feature>
<evidence type="ECO:0000256" key="1">
    <source>
        <dbReference type="ARBA" id="ARBA00004498"/>
    </source>
</evidence>
<evidence type="ECO:0000259" key="8">
    <source>
        <dbReference type="PROSITE" id="PS50234"/>
    </source>
</evidence>
<dbReference type="InterPro" id="IPR050525">
    <property type="entry name" value="ECM_Assembly_Org"/>
</dbReference>
<keyword evidence="4" id="KW-0732">Signal</keyword>
<reference evidence="9" key="1">
    <citation type="submission" date="2025-08" db="UniProtKB">
        <authorList>
            <consortium name="Ensembl"/>
        </authorList>
    </citation>
    <scope>IDENTIFICATION</scope>
</reference>
<evidence type="ECO:0000256" key="7">
    <source>
        <dbReference type="ARBA" id="ARBA00023119"/>
    </source>
</evidence>
<keyword evidence="2" id="KW-0964">Secreted</keyword>
<protein>
    <recommendedName>
        <fullName evidence="8">VWFA domain-containing protein</fullName>
    </recommendedName>
</protein>
<keyword evidence="6" id="KW-0130">Cell adhesion</keyword>
<dbReference type="GO" id="GO:0005615">
    <property type="term" value="C:extracellular space"/>
    <property type="evidence" value="ECO:0007669"/>
    <property type="project" value="TreeGrafter"/>
</dbReference>